<dbReference type="OrthoDB" id="9782569at2"/>
<dbReference type="InterPro" id="IPR050864">
    <property type="entry name" value="Bacterial_PTS_Sugar_Transport"/>
</dbReference>
<dbReference type="AlphaFoldDB" id="A0A0R2G0I8"/>
<keyword evidence="5" id="KW-0598">Phosphotransferase system</keyword>
<accession>A0A0R2G0I8</accession>
<keyword evidence="3" id="KW-1003">Cell membrane</keyword>
<dbReference type="RefSeq" id="WP_057770499.1">
    <property type="nucleotide sequence ID" value="NZ_JQAT01000005.1"/>
</dbReference>
<dbReference type="PATRIC" id="fig|81857.3.peg.1813"/>
<dbReference type="InterPro" id="IPR006327">
    <property type="entry name" value="PTS_IIC_fruc"/>
</dbReference>
<feature type="transmembrane region" description="Helical" evidence="9">
    <location>
        <begin position="321"/>
        <end position="341"/>
    </location>
</feature>
<feature type="transmembrane region" description="Helical" evidence="9">
    <location>
        <begin position="283"/>
        <end position="301"/>
    </location>
</feature>
<comment type="subcellular location">
    <subcellularLocation>
        <location evidence="1">Cell inner membrane</location>
        <topology evidence="1">Multi-pass membrane protein</topology>
    </subcellularLocation>
</comment>
<evidence type="ECO:0000313" key="14">
    <source>
        <dbReference type="Proteomes" id="UP000051751"/>
    </source>
</evidence>
<feature type="transmembrane region" description="Helical" evidence="9">
    <location>
        <begin position="222"/>
        <end position="243"/>
    </location>
</feature>
<name>A0A0R2G0I8_9LACO</name>
<dbReference type="InterPro" id="IPR003352">
    <property type="entry name" value="PTS_EIIC"/>
</dbReference>
<reference evidence="13 14" key="1">
    <citation type="journal article" date="2015" name="Genome Announc.">
        <title>Expanding the biotechnology potential of lactobacilli through comparative genomics of 213 strains and associated genera.</title>
        <authorList>
            <person name="Sun Z."/>
            <person name="Harris H.M."/>
            <person name="McCann A."/>
            <person name="Guo C."/>
            <person name="Argimon S."/>
            <person name="Zhang W."/>
            <person name="Yang X."/>
            <person name="Jeffery I.B."/>
            <person name="Cooney J.C."/>
            <person name="Kagawa T.F."/>
            <person name="Liu W."/>
            <person name="Song Y."/>
            <person name="Salvetti E."/>
            <person name="Wrobel A."/>
            <person name="Rasinkangas P."/>
            <person name="Parkhill J."/>
            <person name="Rea M.C."/>
            <person name="O'Sullivan O."/>
            <person name="Ritari J."/>
            <person name="Douillard F.P."/>
            <person name="Paul Ross R."/>
            <person name="Yang R."/>
            <person name="Briner A.E."/>
            <person name="Felis G.E."/>
            <person name="de Vos W.M."/>
            <person name="Barrangou R."/>
            <person name="Klaenhammer T.R."/>
            <person name="Caufield P.W."/>
            <person name="Cui Y."/>
            <person name="Zhang H."/>
            <person name="O'Toole P.W."/>
        </authorList>
    </citation>
    <scope>NUCLEOTIDE SEQUENCE [LARGE SCALE GENOMIC DNA]</scope>
    <source>
        <strain evidence="11 14">ATCC BAA-66</strain>
        <strain evidence="12 13">DSM 13344</strain>
    </source>
</reference>
<evidence type="ECO:0000256" key="2">
    <source>
        <dbReference type="ARBA" id="ARBA00022448"/>
    </source>
</evidence>
<evidence type="ECO:0000256" key="5">
    <source>
        <dbReference type="ARBA" id="ARBA00022683"/>
    </source>
</evidence>
<keyword evidence="13" id="KW-1185">Reference proteome</keyword>
<dbReference type="PANTHER" id="PTHR30505">
    <property type="entry name" value="FRUCTOSE-LIKE PERMEASE"/>
    <property type="match status" value="1"/>
</dbReference>
<evidence type="ECO:0000256" key="1">
    <source>
        <dbReference type="ARBA" id="ARBA00004429"/>
    </source>
</evidence>
<keyword evidence="4" id="KW-0762">Sugar transport</keyword>
<dbReference type="GO" id="GO:0005351">
    <property type="term" value="F:carbohydrate:proton symporter activity"/>
    <property type="evidence" value="ECO:0007669"/>
    <property type="project" value="InterPro"/>
</dbReference>
<evidence type="ECO:0000259" key="10">
    <source>
        <dbReference type="PROSITE" id="PS51104"/>
    </source>
</evidence>
<dbReference type="GO" id="GO:0005886">
    <property type="term" value="C:plasma membrane"/>
    <property type="evidence" value="ECO:0007669"/>
    <property type="project" value="UniProtKB-SubCell"/>
</dbReference>
<organism evidence="12 13">
    <name type="scientific">Lactobacillus selangorensis</name>
    <dbReference type="NCBI Taxonomy" id="81857"/>
    <lineage>
        <taxon>Bacteria</taxon>
        <taxon>Bacillati</taxon>
        <taxon>Bacillota</taxon>
        <taxon>Bacilli</taxon>
        <taxon>Lactobacillales</taxon>
        <taxon>Lactobacillaceae</taxon>
        <taxon>Lactobacillus</taxon>
    </lineage>
</organism>
<evidence type="ECO:0000256" key="3">
    <source>
        <dbReference type="ARBA" id="ARBA00022475"/>
    </source>
</evidence>
<dbReference type="PANTHER" id="PTHR30505:SF0">
    <property type="entry name" value="FRUCTOSE-LIKE PTS SYSTEM EIIBC COMPONENT-RELATED"/>
    <property type="match status" value="1"/>
</dbReference>
<evidence type="ECO:0000256" key="9">
    <source>
        <dbReference type="SAM" id="Phobius"/>
    </source>
</evidence>
<evidence type="ECO:0000256" key="6">
    <source>
        <dbReference type="ARBA" id="ARBA00022692"/>
    </source>
</evidence>
<keyword evidence="2" id="KW-0813">Transport</keyword>
<proteinExistence type="predicted"/>
<keyword evidence="6 9" id="KW-0812">Transmembrane</keyword>
<feature type="transmembrane region" description="Helical" evidence="9">
    <location>
        <begin position="20"/>
        <end position="41"/>
    </location>
</feature>
<evidence type="ECO:0000313" key="12">
    <source>
        <dbReference type="EMBL" id="KRN30573.1"/>
    </source>
</evidence>
<dbReference type="STRING" id="81857.IV38_GL001796"/>
<evidence type="ECO:0000256" key="4">
    <source>
        <dbReference type="ARBA" id="ARBA00022597"/>
    </source>
</evidence>
<gene>
    <name evidence="11" type="ORF">IV38_GL001796</name>
    <name evidence="12" type="ORF">IV40_GL001760</name>
</gene>
<evidence type="ECO:0000313" key="11">
    <source>
        <dbReference type="EMBL" id="KRN27956.1"/>
    </source>
</evidence>
<evidence type="ECO:0000313" key="13">
    <source>
        <dbReference type="Proteomes" id="UP000051645"/>
    </source>
</evidence>
<sequence length="356" mass="35642">MNDMKFLFGHLRDHLMTGINYMIPFVASGGILLALSVLLGGQNAVPTTGSLAGLAKIGQAGLGLMVPILSGYTAFAMAGVSGLAAGVIGGLLANNIGAGFIGGIITGILAGVICFYLNKIKLSDSLQGIMPMLVVPLISTLIVGGVVVWGIGAPIAALMNFLTVWLKSLGTSNLLVVGLILGAMVGADCGGPICKVAYGFGAALVGTVNTTTGMPSATAMTIMAGIGVAICIPPLAVGLATLIAPKKFTVNEQSAGKAALVMGAVGISEGAIPFLATDPMRMMPANMIGSAIGASIAMILGAGNPAPWGGWIVAFVAQKPFAYMLASLIGIAISTVLIVVLKPSTVAVMEKSGSEE</sequence>
<evidence type="ECO:0000256" key="8">
    <source>
        <dbReference type="ARBA" id="ARBA00023136"/>
    </source>
</evidence>
<dbReference type="Proteomes" id="UP000051751">
    <property type="component" value="Unassembled WGS sequence"/>
</dbReference>
<dbReference type="EMBL" id="JQAT01000005">
    <property type="protein sequence ID" value="KRN27956.1"/>
    <property type="molecule type" value="Genomic_DNA"/>
</dbReference>
<keyword evidence="7 9" id="KW-1133">Transmembrane helix</keyword>
<comment type="caution">
    <text evidence="12">The sequence shown here is derived from an EMBL/GenBank/DDBJ whole genome shotgun (WGS) entry which is preliminary data.</text>
</comment>
<dbReference type="NCBIfam" id="TIGR01427">
    <property type="entry name" value="PTS_IIC_fructo"/>
    <property type="match status" value="1"/>
</dbReference>
<protein>
    <submittedName>
        <fullName evidence="12">Fructose family permease EIIC subunit 2</fullName>
    </submittedName>
</protein>
<dbReference type="GO" id="GO:0090563">
    <property type="term" value="F:protein-phosphocysteine-sugar phosphotransferase activity"/>
    <property type="evidence" value="ECO:0007669"/>
    <property type="project" value="TreeGrafter"/>
</dbReference>
<dbReference type="EMBL" id="JQAZ01000006">
    <property type="protein sequence ID" value="KRN30573.1"/>
    <property type="molecule type" value="Genomic_DNA"/>
</dbReference>
<feature type="transmembrane region" description="Helical" evidence="9">
    <location>
        <begin position="62"/>
        <end position="90"/>
    </location>
</feature>
<keyword evidence="8 9" id="KW-0472">Membrane</keyword>
<feature type="domain" description="PTS EIIC type-2" evidence="10">
    <location>
        <begin position="11"/>
        <end position="351"/>
    </location>
</feature>
<feature type="transmembrane region" description="Helical" evidence="9">
    <location>
        <begin position="129"/>
        <end position="152"/>
    </location>
</feature>
<feature type="transmembrane region" description="Helical" evidence="9">
    <location>
        <begin position="164"/>
        <end position="185"/>
    </location>
</feature>
<feature type="transmembrane region" description="Helical" evidence="9">
    <location>
        <begin position="96"/>
        <end position="117"/>
    </location>
</feature>
<dbReference type="Proteomes" id="UP000051645">
    <property type="component" value="Unassembled WGS sequence"/>
</dbReference>
<dbReference type="Pfam" id="PF02378">
    <property type="entry name" value="PTS_EIIC"/>
    <property type="match status" value="1"/>
</dbReference>
<dbReference type="PROSITE" id="PS51104">
    <property type="entry name" value="PTS_EIIC_TYPE_2"/>
    <property type="match status" value="1"/>
</dbReference>
<dbReference type="GO" id="GO:0008982">
    <property type="term" value="F:protein-N(PI)-phosphohistidine-sugar phosphotransferase activity"/>
    <property type="evidence" value="ECO:0007669"/>
    <property type="project" value="InterPro"/>
</dbReference>
<evidence type="ECO:0000256" key="7">
    <source>
        <dbReference type="ARBA" id="ARBA00022989"/>
    </source>
</evidence>
<dbReference type="InterPro" id="IPR013014">
    <property type="entry name" value="PTS_EIIC_2"/>
</dbReference>
<dbReference type="GO" id="GO:0009401">
    <property type="term" value="P:phosphoenolpyruvate-dependent sugar phosphotransferase system"/>
    <property type="evidence" value="ECO:0007669"/>
    <property type="project" value="UniProtKB-KW"/>
</dbReference>